<evidence type="ECO:0000313" key="2">
    <source>
        <dbReference type="Proteomes" id="UP000838756"/>
    </source>
</evidence>
<evidence type="ECO:0000313" key="1">
    <source>
        <dbReference type="EMBL" id="CAH2208033.1"/>
    </source>
</evidence>
<accession>A0A8S4QI94</accession>
<name>A0A8S4QI94_9NEOP</name>
<gene>
    <name evidence="1" type="primary">jg2212</name>
    <name evidence="1" type="ORF">PAEG_LOCUS650</name>
</gene>
<sequence length="92" mass="10121">HNAAHTSPCEQLSLLRPRARVHNGAARRGTYPRGDNAGRLHACVMAPNAGGLYSNRDSIIQRSRRRAPNKYSLLLHPLLTCECILPKLAKLG</sequence>
<reference evidence="1" key="1">
    <citation type="submission" date="2022-03" db="EMBL/GenBank/DDBJ databases">
        <authorList>
            <person name="Lindestad O."/>
        </authorList>
    </citation>
    <scope>NUCLEOTIDE SEQUENCE</scope>
</reference>
<dbReference type="EMBL" id="CAKXAJ010002039">
    <property type="protein sequence ID" value="CAH2208033.1"/>
    <property type="molecule type" value="Genomic_DNA"/>
</dbReference>
<keyword evidence="2" id="KW-1185">Reference proteome</keyword>
<proteinExistence type="predicted"/>
<feature type="non-terminal residue" evidence="1">
    <location>
        <position position="1"/>
    </location>
</feature>
<comment type="caution">
    <text evidence="1">The sequence shown here is derived from an EMBL/GenBank/DDBJ whole genome shotgun (WGS) entry which is preliminary data.</text>
</comment>
<dbReference type="Proteomes" id="UP000838756">
    <property type="component" value="Unassembled WGS sequence"/>
</dbReference>
<dbReference type="AlphaFoldDB" id="A0A8S4QI94"/>
<protein>
    <submittedName>
        <fullName evidence="1">Jg2212 protein</fullName>
    </submittedName>
</protein>
<organism evidence="1 2">
    <name type="scientific">Pararge aegeria aegeria</name>
    <dbReference type="NCBI Taxonomy" id="348720"/>
    <lineage>
        <taxon>Eukaryota</taxon>
        <taxon>Metazoa</taxon>
        <taxon>Ecdysozoa</taxon>
        <taxon>Arthropoda</taxon>
        <taxon>Hexapoda</taxon>
        <taxon>Insecta</taxon>
        <taxon>Pterygota</taxon>
        <taxon>Neoptera</taxon>
        <taxon>Endopterygota</taxon>
        <taxon>Lepidoptera</taxon>
        <taxon>Glossata</taxon>
        <taxon>Ditrysia</taxon>
        <taxon>Papilionoidea</taxon>
        <taxon>Nymphalidae</taxon>
        <taxon>Satyrinae</taxon>
        <taxon>Satyrini</taxon>
        <taxon>Parargina</taxon>
        <taxon>Pararge</taxon>
    </lineage>
</organism>